<dbReference type="PANTHER" id="PTHR30290">
    <property type="entry name" value="PERIPLASMIC BINDING COMPONENT OF ABC TRANSPORTER"/>
    <property type="match status" value="1"/>
</dbReference>
<dbReference type="Proteomes" id="UP000010846">
    <property type="component" value="Chromosome"/>
</dbReference>
<dbReference type="KEGG" id="hru:Halru_1074"/>
<dbReference type="InterPro" id="IPR000914">
    <property type="entry name" value="SBP_5_dom"/>
</dbReference>
<dbReference type="CDD" id="cd00995">
    <property type="entry name" value="PBP2_NikA_DppA_OppA_like"/>
    <property type="match status" value="1"/>
</dbReference>
<comment type="similarity">
    <text evidence="1">Belongs to the bacterial solute-binding protein 5 family.</text>
</comment>
<dbReference type="RefSeq" id="WP_015300353.1">
    <property type="nucleotide sequence ID" value="NC_019964.1"/>
</dbReference>
<dbReference type="GO" id="GO:0043190">
    <property type="term" value="C:ATP-binding cassette (ABC) transporter complex"/>
    <property type="evidence" value="ECO:0007669"/>
    <property type="project" value="InterPro"/>
</dbReference>
<proteinExistence type="inferred from homology"/>
<keyword evidence="3" id="KW-0732">Signal</keyword>
<evidence type="ECO:0000256" key="4">
    <source>
        <dbReference type="SAM" id="MobiDB-lite"/>
    </source>
</evidence>
<dbReference type="PROSITE" id="PS51257">
    <property type="entry name" value="PROKAR_LIPOPROTEIN"/>
    <property type="match status" value="1"/>
</dbReference>
<keyword evidence="2" id="KW-0813">Transport</keyword>
<dbReference type="PANTHER" id="PTHR30290:SF9">
    <property type="entry name" value="OLIGOPEPTIDE-BINDING PROTEIN APPA"/>
    <property type="match status" value="1"/>
</dbReference>
<dbReference type="GO" id="GO:0042597">
    <property type="term" value="C:periplasmic space"/>
    <property type="evidence" value="ECO:0007669"/>
    <property type="project" value="UniProtKB-ARBA"/>
</dbReference>
<evidence type="ECO:0000313" key="7">
    <source>
        <dbReference type="Proteomes" id="UP000010846"/>
    </source>
</evidence>
<name>L0IBS4_HALRX</name>
<protein>
    <submittedName>
        <fullName evidence="6">Extracellular solute-binding protein, family 5</fullName>
    </submittedName>
</protein>
<dbReference type="InterPro" id="IPR039424">
    <property type="entry name" value="SBP_5"/>
</dbReference>
<evidence type="ECO:0000256" key="1">
    <source>
        <dbReference type="ARBA" id="ARBA00005695"/>
    </source>
</evidence>
<dbReference type="eggNOG" id="arCOG01534">
    <property type="taxonomic scope" value="Archaea"/>
</dbReference>
<organism evidence="6 7">
    <name type="scientific">Halovivax ruber (strain DSM 18193 / JCM 13892 / XH-70)</name>
    <dbReference type="NCBI Taxonomy" id="797302"/>
    <lineage>
        <taxon>Archaea</taxon>
        <taxon>Methanobacteriati</taxon>
        <taxon>Methanobacteriota</taxon>
        <taxon>Stenosarchaea group</taxon>
        <taxon>Halobacteria</taxon>
        <taxon>Halobacteriales</taxon>
        <taxon>Natrialbaceae</taxon>
        <taxon>Halovivax</taxon>
    </lineage>
</organism>
<dbReference type="InterPro" id="IPR030678">
    <property type="entry name" value="Peptide/Ni-bd"/>
</dbReference>
<dbReference type="GeneID" id="14375328"/>
<dbReference type="SUPFAM" id="SSF53850">
    <property type="entry name" value="Periplasmic binding protein-like II"/>
    <property type="match status" value="1"/>
</dbReference>
<reference evidence="6" key="1">
    <citation type="submission" date="2011-09" db="EMBL/GenBank/DDBJ databases">
        <title>Complete sequence of Halovivax ruber XH-70.</title>
        <authorList>
            <consortium name="US DOE Joint Genome Institute"/>
            <person name="Lucas S."/>
            <person name="Han J."/>
            <person name="Lapidus A."/>
            <person name="Cheng J.-F."/>
            <person name="Goodwin L."/>
            <person name="Pitluck S."/>
            <person name="Peters L."/>
            <person name="Mikhailova N."/>
            <person name="Davenport K."/>
            <person name="Detter J.C."/>
            <person name="Han C."/>
            <person name="Tapia R."/>
            <person name="Land M."/>
            <person name="Hauser L."/>
            <person name="Kyrpides N."/>
            <person name="Ivanova N."/>
            <person name="Pagani I."/>
            <person name="Sproer C."/>
            <person name="Anderson I."/>
            <person name="Woyke T."/>
        </authorList>
    </citation>
    <scope>NUCLEOTIDE SEQUENCE</scope>
    <source>
        <strain evidence="6">XH-70</strain>
    </source>
</reference>
<evidence type="ECO:0000256" key="2">
    <source>
        <dbReference type="ARBA" id="ARBA00022448"/>
    </source>
</evidence>
<dbReference type="Gene3D" id="3.40.190.10">
    <property type="entry name" value="Periplasmic binding protein-like II"/>
    <property type="match status" value="1"/>
</dbReference>
<dbReference type="HOGENOM" id="CLU_027778_0_0_2"/>
<evidence type="ECO:0000313" key="6">
    <source>
        <dbReference type="EMBL" id="AGB15691.1"/>
    </source>
</evidence>
<feature type="region of interest" description="Disordered" evidence="4">
    <location>
        <begin position="41"/>
        <end position="60"/>
    </location>
</feature>
<keyword evidence="7" id="KW-1185">Reference proteome</keyword>
<gene>
    <name evidence="6" type="ordered locus">Halru_1074</name>
</gene>
<dbReference type="GO" id="GO:1904680">
    <property type="term" value="F:peptide transmembrane transporter activity"/>
    <property type="evidence" value="ECO:0007669"/>
    <property type="project" value="TreeGrafter"/>
</dbReference>
<dbReference type="STRING" id="797302.Halru_1074"/>
<dbReference type="EMBL" id="CP003050">
    <property type="protein sequence ID" value="AGB15691.1"/>
    <property type="molecule type" value="Genomic_DNA"/>
</dbReference>
<accession>L0IBS4</accession>
<dbReference type="AlphaFoldDB" id="L0IBS4"/>
<dbReference type="Gene3D" id="3.90.76.10">
    <property type="entry name" value="Dipeptide-binding Protein, Domain 1"/>
    <property type="match status" value="1"/>
</dbReference>
<sequence length="633" mass="71183">MPRGSMASNGANPRINRRQWLAALGVGGAAALAGCSMGGGGDGDGDKSSNLGDLEEPPEVSGTYSAINASSFTTLNPIYNTESNAGTAIGYALDQGYTFDHNNELVPLLYDMSSEDGEVWTFDVREDLEFSDPYGSVTAEDFVYLIQEIHQSSWANSAAATSWTGVEVEQTGEYQFQATLETSQILWPESYDPLLYPIPKDLLQPYVEEEDTEGLQQDEELIELQFTGNLGAFTMDEWERSAGTRYSRNEDYYLQNVEFENRLMENAPYFEGAEIDIIEEESSRLNALETGESDVAAIPPTRVQKFRSEVDNVTVYEVPTPYNSIISVNMRDNGWQTGPGNLFRYKEFRQALTTALNKNELIEGVYRGFAEPHYTWQPEWSNFYPGEEGITKLGTEDTSTAEYARGLIEEALPQSEYDYAYQDDRLVDPDGNQVVIELCINASSETQQVLGEYMQGEYDEKLGIDLELNPMDAMRFDTDLWSAEPPADPSEEEMTDTVNGEEVTWENQFPTNPGPRSFTSSESWDMSSIYGLNTYPMNPLTNQVFFDGADTMYNPVGYYPEFDVESIFEQARQATSTEEIQEAMNELFVNLAEEQPYLMLTFGDDTMGYNASLEGPAENFMNGWDFPAWYFDE</sequence>
<evidence type="ECO:0000256" key="3">
    <source>
        <dbReference type="ARBA" id="ARBA00022729"/>
    </source>
</evidence>
<feature type="domain" description="Solute-binding protein family 5" evidence="5">
    <location>
        <begin position="108"/>
        <end position="477"/>
    </location>
</feature>
<dbReference type="Gene3D" id="3.10.105.10">
    <property type="entry name" value="Dipeptide-binding Protein, Domain 3"/>
    <property type="match status" value="1"/>
</dbReference>
<dbReference type="GO" id="GO:0015833">
    <property type="term" value="P:peptide transport"/>
    <property type="evidence" value="ECO:0007669"/>
    <property type="project" value="TreeGrafter"/>
</dbReference>
<dbReference type="PIRSF" id="PIRSF002741">
    <property type="entry name" value="MppA"/>
    <property type="match status" value="1"/>
</dbReference>
<evidence type="ECO:0000259" key="5">
    <source>
        <dbReference type="Pfam" id="PF00496"/>
    </source>
</evidence>
<dbReference type="Pfam" id="PF00496">
    <property type="entry name" value="SBP_bac_5"/>
    <property type="match status" value="1"/>
</dbReference>